<dbReference type="AlphaFoldDB" id="A0A6M6JGT6"/>
<protein>
    <submittedName>
        <fullName evidence="8">ABC transporter permease</fullName>
    </submittedName>
</protein>
<dbReference type="InterPro" id="IPR051204">
    <property type="entry name" value="ABC_transp_perm/SBD"/>
</dbReference>
<keyword evidence="9" id="KW-1185">Reference proteome</keyword>
<evidence type="ECO:0000256" key="3">
    <source>
        <dbReference type="ARBA" id="ARBA00022692"/>
    </source>
</evidence>
<dbReference type="InterPro" id="IPR035906">
    <property type="entry name" value="MetI-like_sf"/>
</dbReference>
<sequence length="227" mass="23633">MGFDEYVTRNSTELLFRVQQHFLLVAYAVGLAALIAVALGVVLHTTGLTPSSWRSRFRAGSREGALLLSSVALTIPSLALFGVLQPLLGLGATPAIVALTIYGIYPVLRNVVAGLGSVDTAVLEAARGMGMGPARRMVRIQFPLAWPVVLSGIRVAMLILIGIAVVAAIVSGPGLGQLLFAGLARLGAVNSFNQVLAGTFGCLLVAAVYEIAFAVIARLTTPRGIRG</sequence>
<dbReference type="PANTHER" id="PTHR30177:SF4">
    <property type="entry name" value="OSMOPROTECTANT IMPORT PERMEASE PROTEIN OSMW"/>
    <property type="match status" value="1"/>
</dbReference>
<evidence type="ECO:0000313" key="9">
    <source>
        <dbReference type="Proteomes" id="UP000505377"/>
    </source>
</evidence>
<proteinExistence type="inferred from homology"/>
<dbReference type="GO" id="GO:0005886">
    <property type="term" value="C:plasma membrane"/>
    <property type="evidence" value="ECO:0007669"/>
    <property type="project" value="UniProtKB-SubCell"/>
</dbReference>
<dbReference type="GO" id="GO:0031460">
    <property type="term" value="P:glycine betaine transport"/>
    <property type="evidence" value="ECO:0007669"/>
    <property type="project" value="TreeGrafter"/>
</dbReference>
<accession>A0A6M6JGT6</accession>
<gene>
    <name evidence="8" type="ORF">HOP40_07185</name>
</gene>
<keyword evidence="5 6" id="KW-0472">Membrane</keyword>
<feature type="domain" description="ABC transmembrane type-1" evidence="7">
    <location>
        <begin position="18"/>
        <end position="221"/>
    </location>
</feature>
<keyword evidence="4 6" id="KW-1133">Transmembrane helix</keyword>
<dbReference type="Pfam" id="PF00528">
    <property type="entry name" value="BPD_transp_1"/>
    <property type="match status" value="1"/>
</dbReference>
<organism evidence="8 9">
    <name type="scientific">Pseudonocardia broussonetiae</name>
    <dbReference type="NCBI Taxonomy" id="2736640"/>
    <lineage>
        <taxon>Bacteria</taxon>
        <taxon>Bacillati</taxon>
        <taxon>Actinomycetota</taxon>
        <taxon>Actinomycetes</taxon>
        <taxon>Pseudonocardiales</taxon>
        <taxon>Pseudonocardiaceae</taxon>
        <taxon>Pseudonocardia</taxon>
    </lineage>
</organism>
<name>A0A6M6JGT6_9PSEU</name>
<feature type="transmembrane region" description="Helical" evidence="6">
    <location>
        <begin position="195"/>
        <end position="217"/>
    </location>
</feature>
<dbReference type="PROSITE" id="PS50928">
    <property type="entry name" value="ABC_TM1"/>
    <property type="match status" value="1"/>
</dbReference>
<evidence type="ECO:0000256" key="1">
    <source>
        <dbReference type="ARBA" id="ARBA00004141"/>
    </source>
</evidence>
<evidence type="ECO:0000259" key="7">
    <source>
        <dbReference type="PROSITE" id="PS50928"/>
    </source>
</evidence>
<evidence type="ECO:0000256" key="2">
    <source>
        <dbReference type="ARBA" id="ARBA00022448"/>
    </source>
</evidence>
<dbReference type="Proteomes" id="UP000505377">
    <property type="component" value="Chromosome"/>
</dbReference>
<feature type="transmembrane region" description="Helical" evidence="6">
    <location>
        <begin position="90"/>
        <end position="108"/>
    </location>
</feature>
<dbReference type="EMBL" id="CP053564">
    <property type="protein sequence ID" value="QJY45611.1"/>
    <property type="molecule type" value="Genomic_DNA"/>
</dbReference>
<evidence type="ECO:0000256" key="6">
    <source>
        <dbReference type="RuleBase" id="RU363032"/>
    </source>
</evidence>
<dbReference type="GO" id="GO:0055085">
    <property type="term" value="P:transmembrane transport"/>
    <property type="evidence" value="ECO:0007669"/>
    <property type="project" value="InterPro"/>
</dbReference>
<dbReference type="CDD" id="cd06261">
    <property type="entry name" value="TM_PBP2"/>
    <property type="match status" value="1"/>
</dbReference>
<keyword evidence="2 6" id="KW-0813">Transport</keyword>
<evidence type="ECO:0000256" key="4">
    <source>
        <dbReference type="ARBA" id="ARBA00022989"/>
    </source>
</evidence>
<dbReference type="InterPro" id="IPR000515">
    <property type="entry name" value="MetI-like"/>
</dbReference>
<feature type="transmembrane region" description="Helical" evidence="6">
    <location>
        <begin position="144"/>
        <end position="170"/>
    </location>
</feature>
<dbReference type="PANTHER" id="PTHR30177">
    <property type="entry name" value="GLYCINE BETAINE/L-PROLINE TRANSPORT SYSTEM PERMEASE PROTEIN PROW"/>
    <property type="match status" value="1"/>
</dbReference>
<reference evidence="8 9" key="1">
    <citation type="submission" date="2020-05" db="EMBL/GenBank/DDBJ databases">
        <authorList>
            <person name="Mo P."/>
        </authorList>
    </citation>
    <scope>NUCLEOTIDE SEQUENCE [LARGE SCALE GENOMIC DNA]</scope>
    <source>
        <strain evidence="8 9">Gen01</strain>
    </source>
</reference>
<dbReference type="KEGG" id="pbro:HOP40_07185"/>
<comment type="similarity">
    <text evidence="6">Belongs to the binding-protein-dependent transport system permease family.</text>
</comment>
<dbReference type="Gene3D" id="1.10.3720.10">
    <property type="entry name" value="MetI-like"/>
    <property type="match status" value="1"/>
</dbReference>
<keyword evidence="3 6" id="KW-0812">Transmembrane</keyword>
<evidence type="ECO:0000313" key="8">
    <source>
        <dbReference type="EMBL" id="QJY45611.1"/>
    </source>
</evidence>
<evidence type="ECO:0000256" key="5">
    <source>
        <dbReference type="ARBA" id="ARBA00023136"/>
    </source>
</evidence>
<feature type="transmembrane region" description="Helical" evidence="6">
    <location>
        <begin position="20"/>
        <end position="43"/>
    </location>
</feature>
<comment type="subcellular location">
    <subcellularLocation>
        <location evidence="6">Cell membrane</location>
        <topology evidence="6">Multi-pass membrane protein</topology>
    </subcellularLocation>
    <subcellularLocation>
        <location evidence="1">Membrane</location>
        <topology evidence="1">Multi-pass membrane protein</topology>
    </subcellularLocation>
</comment>
<dbReference type="SUPFAM" id="SSF161098">
    <property type="entry name" value="MetI-like"/>
    <property type="match status" value="1"/>
</dbReference>